<organism evidence="2 3">
    <name type="scientific">Thalictrum thalictroides</name>
    <name type="common">Rue-anemone</name>
    <name type="synonym">Anemone thalictroides</name>
    <dbReference type="NCBI Taxonomy" id="46969"/>
    <lineage>
        <taxon>Eukaryota</taxon>
        <taxon>Viridiplantae</taxon>
        <taxon>Streptophyta</taxon>
        <taxon>Embryophyta</taxon>
        <taxon>Tracheophyta</taxon>
        <taxon>Spermatophyta</taxon>
        <taxon>Magnoliopsida</taxon>
        <taxon>Ranunculales</taxon>
        <taxon>Ranunculaceae</taxon>
        <taxon>Thalictroideae</taxon>
        <taxon>Thalictrum</taxon>
    </lineage>
</organism>
<evidence type="ECO:0000259" key="1">
    <source>
        <dbReference type="Pfam" id="PF14111"/>
    </source>
</evidence>
<evidence type="ECO:0000313" key="3">
    <source>
        <dbReference type="Proteomes" id="UP000554482"/>
    </source>
</evidence>
<gene>
    <name evidence="2" type="ORF">FRX31_020255</name>
</gene>
<dbReference type="InterPro" id="IPR025558">
    <property type="entry name" value="DUF4283"/>
</dbReference>
<proteinExistence type="predicted"/>
<comment type="caution">
    <text evidence="2">The sequence shown here is derived from an EMBL/GenBank/DDBJ whole genome shotgun (WGS) entry which is preliminary data.</text>
</comment>
<dbReference type="InterPro" id="IPR040256">
    <property type="entry name" value="At4g02000-like"/>
</dbReference>
<name>A0A7J6W063_THATH</name>
<dbReference type="OrthoDB" id="1939300at2759"/>
<reference evidence="2 3" key="1">
    <citation type="submission" date="2020-06" db="EMBL/GenBank/DDBJ databases">
        <title>Transcriptomic and genomic resources for Thalictrum thalictroides and T. hernandezii: Facilitating candidate gene discovery in an emerging model plant lineage.</title>
        <authorList>
            <person name="Arias T."/>
            <person name="Riano-Pachon D.M."/>
            <person name="Di Stilio V.S."/>
        </authorList>
    </citation>
    <scope>NUCLEOTIDE SEQUENCE [LARGE SCALE GENOMIC DNA]</scope>
    <source>
        <strain evidence="3">cv. WT478/WT964</strain>
        <tissue evidence="2">Leaves</tissue>
    </source>
</reference>
<dbReference type="Proteomes" id="UP000554482">
    <property type="component" value="Unassembled WGS sequence"/>
</dbReference>
<dbReference type="PANTHER" id="PTHR31286:SF165">
    <property type="entry name" value="DUF4283 DOMAIN-CONTAINING PROTEIN"/>
    <property type="match status" value="1"/>
</dbReference>
<dbReference type="AlphaFoldDB" id="A0A7J6W063"/>
<dbReference type="EMBL" id="JABWDY010024561">
    <property type="protein sequence ID" value="KAF5190158.1"/>
    <property type="molecule type" value="Genomic_DNA"/>
</dbReference>
<protein>
    <recommendedName>
        <fullName evidence="1">DUF4283 domain-containing protein</fullName>
    </recommendedName>
</protein>
<sequence length="303" mass="33409">MKPSNFSAPLKKITPILVNGIPEVPSEILEQGIKTWSDHLVGCFVEKSLSIRLVKNALQQLWNNINGFNIASDGELYYINLADVSDKQKILEKGPIFIAGRIFIIRQWTVVMYPLCQDEATAKKKQLNYAKICVEIQVNDKFPTSLTVGMESGKNAIIGVDYQWVPSTCSSCNQFGHSDAMCTTKMSSEVISKQKISTTVIGEPTMEIGETSCVPTQEEVLYVGLGTTTEVSICSSNVELQEQILGEEVLKFSLEQVNDEIVVESVSSGVVILDQPSLQSALSYANADNDEARNEWTTVVKTK</sequence>
<dbReference type="PANTHER" id="PTHR31286">
    <property type="entry name" value="GLYCINE-RICH CELL WALL STRUCTURAL PROTEIN 1.8-LIKE"/>
    <property type="match status" value="1"/>
</dbReference>
<accession>A0A7J6W063</accession>
<keyword evidence="3" id="KW-1185">Reference proteome</keyword>
<dbReference type="Pfam" id="PF14111">
    <property type="entry name" value="DUF4283"/>
    <property type="match status" value="1"/>
</dbReference>
<feature type="domain" description="DUF4283" evidence="1">
    <location>
        <begin position="34"/>
        <end position="109"/>
    </location>
</feature>
<evidence type="ECO:0000313" key="2">
    <source>
        <dbReference type="EMBL" id="KAF5190158.1"/>
    </source>
</evidence>